<reference evidence="8 9" key="1">
    <citation type="submission" date="2021-01" db="EMBL/GenBank/DDBJ databases">
        <title>Whole genome shotgun sequence of Planobispora longispora NBRC 13918.</title>
        <authorList>
            <person name="Komaki H."/>
            <person name="Tamura T."/>
        </authorList>
    </citation>
    <scope>NUCLEOTIDE SEQUENCE [LARGE SCALE GENOMIC DNA]</scope>
    <source>
        <strain evidence="8 9">NBRC 13918</strain>
    </source>
</reference>
<dbReference type="Gene3D" id="3.40.50.300">
    <property type="entry name" value="P-loop containing nucleotide triphosphate hydrolases"/>
    <property type="match status" value="5"/>
</dbReference>
<dbReference type="InterPro" id="IPR003593">
    <property type="entry name" value="AAA+_ATPase"/>
</dbReference>
<evidence type="ECO:0000256" key="6">
    <source>
        <dbReference type="SAM" id="Phobius"/>
    </source>
</evidence>
<keyword evidence="2 3" id="KW-0067">ATP-binding</keyword>
<feature type="region of interest" description="Disordered" evidence="5">
    <location>
        <begin position="1424"/>
        <end position="1460"/>
    </location>
</feature>
<dbReference type="PANTHER" id="PTHR22683:SF1">
    <property type="entry name" value="TYPE VII SECRETION SYSTEM PROTEIN ESSC"/>
    <property type="match status" value="1"/>
</dbReference>
<dbReference type="GO" id="GO:0003677">
    <property type="term" value="F:DNA binding"/>
    <property type="evidence" value="ECO:0007669"/>
    <property type="project" value="InterPro"/>
</dbReference>
<name>A0A8J3RLA3_9ACTN</name>
<feature type="region of interest" description="Disordered" evidence="5">
    <location>
        <begin position="264"/>
        <end position="291"/>
    </location>
</feature>
<keyword evidence="8" id="KW-0131">Cell cycle</keyword>
<feature type="compositionally biased region" description="Gly residues" evidence="5">
    <location>
        <begin position="569"/>
        <end position="584"/>
    </location>
</feature>
<feature type="region of interest" description="Disordered" evidence="5">
    <location>
        <begin position="1075"/>
        <end position="1133"/>
    </location>
</feature>
<dbReference type="SUPFAM" id="SSF52540">
    <property type="entry name" value="P-loop containing nucleoside triphosphate hydrolases"/>
    <property type="match status" value="2"/>
</dbReference>
<dbReference type="SMART" id="SM00382">
    <property type="entry name" value="AAA"/>
    <property type="match status" value="3"/>
</dbReference>
<evidence type="ECO:0000256" key="3">
    <source>
        <dbReference type="PROSITE-ProRule" id="PRU00289"/>
    </source>
</evidence>
<feature type="transmembrane region" description="Helical" evidence="6">
    <location>
        <begin position="306"/>
        <end position="323"/>
    </location>
</feature>
<dbReference type="InterPro" id="IPR002543">
    <property type="entry name" value="FtsK_dom"/>
</dbReference>
<feature type="binding site" evidence="3">
    <location>
        <begin position="1171"/>
        <end position="1178"/>
    </location>
    <ligand>
        <name>ATP</name>
        <dbReference type="ChEBI" id="CHEBI:30616"/>
    </ligand>
</feature>
<dbReference type="GO" id="GO:0005524">
    <property type="term" value="F:ATP binding"/>
    <property type="evidence" value="ECO:0007669"/>
    <property type="project" value="UniProtKB-UniRule"/>
</dbReference>
<keyword evidence="1 3" id="KW-0547">Nucleotide-binding</keyword>
<keyword evidence="8" id="KW-0132">Cell division</keyword>
<dbReference type="CDD" id="cd00060">
    <property type="entry name" value="FHA"/>
    <property type="match status" value="1"/>
</dbReference>
<accession>A0A8J3RLA3</accession>
<feature type="binding site" evidence="3">
    <location>
        <begin position="755"/>
        <end position="762"/>
    </location>
    <ligand>
        <name>ATP</name>
        <dbReference type="ChEBI" id="CHEBI:30616"/>
    </ligand>
</feature>
<dbReference type="Pfam" id="PF01580">
    <property type="entry name" value="FtsK_SpoIIIE"/>
    <property type="match status" value="2"/>
</dbReference>
<dbReference type="Proteomes" id="UP000616724">
    <property type="component" value="Unassembled WGS sequence"/>
</dbReference>
<evidence type="ECO:0000256" key="2">
    <source>
        <dbReference type="ARBA" id="ARBA00022840"/>
    </source>
</evidence>
<evidence type="ECO:0000256" key="4">
    <source>
        <dbReference type="SAM" id="Coils"/>
    </source>
</evidence>
<keyword evidence="9" id="KW-1185">Reference proteome</keyword>
<feature type="compositionally biased region" description="Gly residues" evidence="5">
    <location>
        <begin position="185"/>
        <end position="220"/>
    </location>
</feature>
<evidence type="ECO:0000256" key="1">
    <source>
        <dbReference type="ARBA" id="ARBA00022741"/>
    </source>
</evidence>
<evidence type="ECO:0000313" key="8">
    <source>
        <dbReference type="EMBL" id="GIH74383.1"/>
    </source>
</evidence>
<gene>
    <name evidence="8" type="ORF">Plo01_08120</name>
</gene>
<dbReference type="PROSITE" id="PS50901">
    <property type="entry name" value="FTSK"/>
    <property type="match status" value="2"/>
</dbReference>
<dbReference type="CDD" id="cd01127">
    <property type="entry name" value="TrwB_TraG_TraD_VirD4"/>
    <property type="match status" value="1"/>
</dbReference>
<dbReference type="EMBL" id="BOOH01000008">
    <property type="protein sequence ID" value="GIH74383.1"/>
    <property type="molecule type" value="Genomic_DNA"/>
</dbReference>
<keyword evidence="6" id="KW-0812">Transmembrane</keyword>
<feature type="domain" description="FtsK" evidence="7">
    <location>
        <begin position="737"/>
        <end position="953"/>
    </location>
</feature>
<keyword evidence="4" id="KW-0175">Coiled coil</keyword>
<keyword evidence="6" id="KW-1133">Transmembrane helix</keyword>
<organism evidence="8 9">
    <name type="scientific">Planobispora longispora</name>
    <dbReference type="NCBI Taxonomy" id="28887"/>
    <lineage>
        <taxon>Bacteria</taxon>
        <taxon>Bacillati</taxon>
        <taxon>Actinomycetota</taxon>
        <taxon>Actinomycetes</taxon>
        <taxon>Streptosporangiales</taxon>
        <taxon>Streptosporangiaceae</taxon>
        <taxon>Planobispora</taxon>
    </lineage>
</organism>
<dbReference type="PANTHER" id="PTHR22683">
    <property type="entry name" value="SPORULATION PROTEIN RELATED"/>
    <property type="match status" value="1"/>
</dbReference>
<keyword evidence="6" id="KW-0472">Membrane</keyword>
<evidence type="ECO:0000256" key="5">
    <source>
        <dbReference type="SAM" id="MobiDB-lite"/>
    </source>
</evidence>
<evidence type="ECO:0000259" key="7">
    <source>
        <dbReference type="PROSITE" id="PS50901"/>
    </source>
</evidence>
<feature type="region of interest" description="Disordered" evidence="5">
    <location>
        <begin position="988"/>
        <end position="1009"/>
    </location>
</feature>
<sequence length="1701" mass="176577">MRIMLTVLSEHADRDVVVEGDETTTVARLAEALTGQAERPTNVVRLTRSKAPYGMGDGAEAPSLWLDGRELPPDAPLLGLLRDGDLVTLDRRLAASTLAEEPGGIVEIRVIGGPGAGSVHRLGLGVHTVGSDPACAVSVRDPSLPGEAAVVRLTPDAITVEPGADVAPDGSAGERAARPGRRGGRGGGRGGGTEGGGGRAGGGADGTGDTAGGAAAGETGGVRRAATTPELDGEPLDGVLDWPEHALLICGSSVLTLKAVEPPDAHLDAQPDGGLAYNRPPRLRPPESPRRFAVPAEPRRAEPMRLHLLAALLPALVGLTLAWVLNTWYFLLFALMSPMIMFGQWWSDRRHGRKRYRLQMKEYRERMAAFDATMERARAADEIARRAAAPDPAEVLLTATGPRRRLWERRDHDPDALRLRVGLADLPADLELVPERGAPTDAPLPDPPTCRAVPVTLAVRQLGVVGLTGPRDDVAGLARWLVGQAAALHSPRDLAIVVLSARGDGGARWNWARWLPHCAPHGGEDCVALVGADPEAAARRVGELAALIEERLGESGSPLKAGRVPSGWGDLGSGATGGRGGPGRSGDFAPAYDERPYDVLVVLDGAQVLRALPGMPQVLRQGPRAGVHTLAIDDDQRLLPEECATVVQAVPDGGLRLRGGGLDGLGEILADRVPESWCDRLARSLAPIRDVSRDDPGLALPGSTRLLDLLALPAVSGAVLASRWGRSTEALIGVGPDGPFSVDLRADGPHALIAGTTGAGKSELLQTLICSLAVANRPDEMTFVLIDYKGGAAFKECVRLPHTVGMVSDLDGHLTQRALASLAAEIRRRERLLLAAGAKDIEDYHRLRDAQTARASRDLLVAGGSSPVTPLRGRGDPLEPLPRLVLVIDEFAAMVSELPDFMTGLVDIARRGRSLGIHLILATQRPAGVVTPDIQANTSLRIALRVTDSTESADVIGRPDAAHIPKSTPGRCYVKSGAGAATAVQTARIGGRSPNGPPGGQRGGQGATRARVTEVGWQALGHPAPAPDTGAADGSPVTDLSLVVDALADAARAAGVPEQPSPWLEPLTDLVVAPGLPGLPSGTPPTGAAVPTTAPPHRPGASSPDGDGDGDGTAPYRTGMSFPGGDGAAPYRAGHEEVPPLAFGVTDLPWAQDRRALTLDLAHGGHLLLAGTARSGRSTALRTLAGAIAAGASPQDVHLHAIDCGSGALLPLVTMAHCGAVVTRDQLDRVERLLARLRAEVGRRQQLLAEAGYASLTELRASRGEPRLPWLVLMLDRWEGFVSAFEGYDYGRLIDSMLQLLREGPAVGLRAVVTGDRSTLIGQISTIFDDRLILRMADPSEYGLAGLPARDLPTVLVPGRALSMGEHGLTESQIGLLDEDPSGPAQVAMLQSLARTVPARFPGTAAGDGPAGQHGEDLRAANGETVGASRPGKSAATGRPPESAAGRASEPGETGRSRGSAGEVVGWIWAGEPPLRVDALPMRITTAQAADLIPAFEPPSPLWALFGAGGDALAPLGVDLLAQGPGAVVAGPPRSGRSSALLTATRSLLSRGTPVVLVAPRRSPLSTLVDEPGVLAVLDANGDLNEAVAGQERYVVIVDDAELIPADSPLGTALERTLRTGRDGEHGLIIGGATGDLTSAYRGFVAEARKSRTGLLLAVQNPSDGDLLAVRLPRGAVGGPPGRGLLVTLGTITPIQTALPG</sequence>
<dbReference type="InterPro" id="IPR027417">
    <property type="entry name" value="P-loop_NTPase"/>
</dbReference>
<feature type="region of interest" description="Disordered" evidence="5">
    <location>
        <begin position="161"/>
        <end position="237"/>
    </location>
</feature>
<comment type="caution">
    <text evidence="8">The sequence shown here is derived from an EMBL/GenBank/DDBJ whole genome shotgun (WGS) entry which is preliminary data.</text>
</comment>
<feature type="region of interest" description="Disordered" evidence="5">
    <location>
        <begin position="558"/>
        <end position="588"/>
    </location>
</feature>
<evidence type="ECO:0000313" key="9">
    <source>
        <dbReference type="Proteomes" id="UP000616724"/>
    </source>
</evidence>
<dbReference type="RefSeq" id="WP_203889121.1">
    <property type="nucleotide sequence ID" value="NZ_BOOH01000008.1"/>
</dbReference>
<protein>
    <submittedName>
        <fullName evidence="8">Cell division protein FtsK</fullName>
    </submittedName>
</protein>
<dbReference type="GO" id="GO:0051301">
    <property type="term" value="P:cell division"/>
    <property type="evidence" value="ECO:0007669"/>
    <property type="project" value="UniProtKB-KW"/>
</dbReference>
<dbReference type="InterPro" id="IPR050206">
    <property type="entry name" value="FtsK/SpoIIIE/SftA"/>
</dbReference>
<proteinExistence type="predicted"/>
<feature type="compositionally biased region" description="Low complexity" evidence="5">
    <location>
        <begin position="1075"/>
        <end position="1092"/>
    </location>
</feature>
<feature type="domain" description="FtsK" evidence="7">
    <location>
        <begin position="1154"/>
        <end position="1343"/>
    </location>
</feature>
<feature type="coiled-coil region" evidence="4">
    <location>
        <begin position="353"/>
        <end position="380"/>
    </location>
</feature>